<protein>
    <recommendedName>
        <fullName evidence="4">Transmembrane protein</fullName>
    </recommendedName>
</protein>
<evidence type="ECO:0008006" key="4">
    <source>
        <dbReference type="Google" id="ProtNLM"/>
    </source>
</evidence>
<keyword evidence="1" id="KW-0812">Transmembrane</keyword>
<evidence type="ECO:0000256" key="1">
    <source>
        <dbReference type="SAM" id="Phobius"/>
    </source>
</evidence>
<proteinExistence type="predicted"/>
<dbReference type="EMBL" id="JALNTZ010000006">
    <property type="protein sequence ID" value="KAJ3647478.1"/>
    <property type="molecule type" value="Genomic_DNA"/>
</dbReference>
<accession>A0AA38I1I3</accession>
<dbReference type="AlphaFoldDB" id="A0AA38I1I3"/>
<organism evidence="2 3">
    <name type="scientific">Zophobas morio</name>
    <dbReference type="NCBI Taxonomy" id="2755281"/>
    <lineage>
        <taxon>Eukaryota</taxon>
        <taxon>Metazoa</taxon>
        <taxon>Ecdysozoa</taxon>
        <taxon>Arthropoda</taxon>
        <taxon>Hexapoda</taxon>
        <taxon>Insecta</taxon>
        <taxon>Pterygota</taxon>
        <taxon>Neoptera</taxon>
        <taxon>Endopterygota</taxon>
        <taxon>Coleoptera</taxon>
        <taxon>Polyphaga</taxon>
        <taxon>Cucujiformia</taxon>
        <taxon>Tenebrionidae</taxon>
        <taxon>Zophobas</taxon>
    </lineage>
</organism>
<feature type="transmembrane region" description="Helical" evidence="1">
    <location>
        <begin position="71"/>
        <end position="93"/>
    </location>
</feature>
<keyword evidence="1" id="KW-1133">Transmembrane helix</keyword>
<keyword evidence="1" id="KW-0472">Membrane</keyword>
<sequence length="149" mass="17564">MCLFQKYVNAFKILHFQNQILGITVLNTTKNGFKKSNFRIYCNLLALILFSNYTVYTIYTKATIYKSQLLLQTVELIMVVANCTYVVAVWLLAITKHQKTMQLLSKVIHFDQNLHKMGVRINYQKQKKRNLVQLLFNNLKIEELENQKI</sequence>
<evidence type="ECO:0000313" key="2">
    <source>
        <dbReference type="EMBL" id="KAJ3647478.1"/>
    </source>
</evidence>
<comment type="caution">
    <text evidence="2">The sequence shown here is derived from an EMBL/GenBank/DDBJ whole genome shotgun (WGS) entry which is preliminary data.</text>
</comment>
<keyword evidence="3" id="KW-1185">Reference proteome</keyword>
<evidence type="ECO:0000313" key="3">
    <source>
        <dbReference type="Proteomes" id="UP001168821"/>
    </source>
</evidence>
<reference evidence="2" key="1">
    <citation type="journal article" date="2023" name="G3 (Bethesda)">
        <title>Whole genome assemblies of Zophobas morio and Tenebrio molitor.</title>
        <authorList>
            <person name="Kaur S."/>
            <person name="Stinson S.A."/>
            <person name="diCenzo G.C."/>
        </authorList>
    </citation>
    <scope>NUCLEOTIDE SEQUENCE</scope>
    <source>
        <strain evidence="2">QUZm001</strain>
    </source>
</reference>
<dbReference type="Proteomes" id="UP001168821">
    <property type="component" value="Unassembled WGS sequence"/>
</dbReference>
<feature type="transmembrane region" description="Helical" evidence="1">
    <location>
        <begin position="40"/>
        <end position="59"/>
    </location>
</feature>
<name>A0AA38I1I3_9CUCU</name>
<gene>
    <name evidence="2" type="ORF">Zmor_019355</name>
</gene>